<evidence type="ECO:0000256" key="1">
    <source>
        <dbReference type="SAM" id="MobiDB-lite"/>
    </source>
</evidence>
<evidence type="ECO:0000259" key="2">
    <source>
        <dbReference type="PROSITE" id="PS50994"/>
    </source>
</evidence>
<reference evidence="3" key="1">
    <citation type="submission" date="2023-04" db="EMBL/GenBank/DDBJ databases">
        <title>Phytophthora fragariaefolia NBRC 109709.</title>
        <authorList>
            <person name="Ichikawa N."/>
            <person name="Sato H."/>
            <person name="Tonouchi N."/>
        </authorList>
    </citation>
    <scope>NUCLEOTIDE SEQUENCE</scope>
    <source>
        <strain evidence="3">NBRC 109709</strain>
    </source>
</reference>
<dbReference type="OrthoDB" id="167332at2759"/>
<dbReference type="Proteomes" id="UP001165121">
    <property type="component" value="Unassembled WGS sequence"/>
</dbReference>
<organism evidence="3 4">
    <name type="scientific">Phytophthora fragariaefolia</name>
    <dbReference type="NCBI Taxonomy" id="1490495"/>
    <lineage>
        <taxon>Eukaryota</taxon>
        <taxon>Sar</taxon>
        <taxon>Stramenopiles</taxon>
        <taxon>Oomycota</taxon>
        <taxon>Peronosporomycetes</taxon>
        <taxon>Peronosporales</taxon>
        <taxon>Peronosporaceae</taxon>
        <taxon>Phytophthora</taxon>
    </lineage>
</organism>
<dbReference type="GO" id="GO:0003676">
    <property type="term" value="F:nucleic acid binding"/>
    <property type="evidence" value="ECO:0007669"/>
    <property type="project" value="InterPro"/>
</dbReference>
<dbReference type="Pfam" id="PF00665">
    <property type="entry name" value="rve"/>
    <property type="match status" value="1"/>
</dbReference>
<dbReference type="PANTHER" id="PTHR37984:SF5">
    <property type="entry name" value="PROTEIN NYNRIN-LIKE"/>
    <property type="match status" value="1"/>
</dbReference>
<keyword evidence="4" id="KW-1185">Reference proteome</keyword>
<protein>
    <submittedName>
        <fullName evidence="3">Unnamed protein product</fullName>
    </submittedName>
</protein>
<feature type="domain" description="Integrase catalytic" evidence="2">
    <location>
        <begin position="20"/>
        <end position="135"/>
    </location>
</feature>
<dbReference type="AlphaFoldDB" id="A0A9W6XVX6"/>
<dbReference type="SUPFAM" id="SSF53098">
    <property type="entry name" value="Ribonuclease H-like"/>
    <property type="match status" value="1"/>
</dbReference>
<dbReference type="InterPro" id="IPR036397">
    <property type="entry name" value="RNaseH_sf"/>
</dbReference>
<dbReference type="InterPro" id="IPR012337">
    <property type="entry name" value="RNaseH-like_sf"/>
</dbReference>
<feature type="region of interest" description="Disordered" evidence="1">
    <location>
        <begin position="368"/>
        <end position="400"/>
    </location>
</feature>
<dbReference type="EMBL" id="BSXT01002299">
    <property type="protein sequence ID" value="GMF48246.1"/>
    <property type="molecule type" value="Genomic_DNA"/>
</dbReference>
<sequence>MGRESHIWIKLRFGLVDSHWAWEPTATATQRNQCLHIDYLSLGASYGDSAYVLVFKDELTHYCELAATDPPTISVAAEAVLDWFKRFGLPEEWVSDNGSHFKAQVMEELAGRLHATQKVVPVYTPWINGTVERANLNHAAVESLGGHAPVGLFAGLPAASPLDCVVVPARRTPRVLSLDLERLSEQLDNLRGLFREMHGKVVERKERKRLANMARSKGSMCNFEPGDYVLWSRVDKRLQSSKLLVRWVGPFRVTEALAHSFMVEHLLIRDVYEVHGSLLKHYCYADLDVTQELREHIANQGIVLGVRAITEHRVDRGSRAVAEIMASAGTMCCQGSMHRRGVCLLVRASLTPARWQCRHECGDVEATERRIHSGERSTGKQDASDGEKQEDRSEAGVRGP</sequence>
<evidence type="ECO:0000313" key="3">
    <source>
        <dbReference type="EMBL" id="GMF48246.1"/>
    </source>
</evidence>
<dbReference type="PANTHER" id="PTHR37984">
    <property type="entry name" value="PROTEIN CBG26694"/>
    <property type="match status" value="1"/>
</dbReference>
<dbReference type="InterPro" id="IPR001584">
    <property type="entry name" value="Integrase_cat-core"/>
</dbReference>
<accession>A0A9W6XVX6</accession>
<dbReference type="GO" id="GO:0015074">
    <property type="term" value="P:DNA integration"/>
    <property type="evidence" value="ECO:0007669"/>
    <property type="project" value="InterPro"/>
</dbReference>
<name>A0A9W6XVX6_9STRA</name>
<gene>
    <name evidence="3" type="ORF">Pfra01_001855700</name>
</gene>
<dbReference type="PROSITE" id="PS50994">
    <property type="entry name" value="INTEGRASE"/>
    <property type="match status" value="1"/>
</dbReference>
<dbReference type="Gene3D" id="3.30.420.10">
    <property type="entry name" value="Ribonuclease H-like superfamily/Ribonuclease H"/>
    <property type="match status" value="1"/>
</dbReference>
<evidence type="ECO:0000313" key="4">
    <source>
        <dbReference type="Proteomes" id="UP001165121"/>
    </source>
</evidence>
<dbReference type="InterPro" id="IPR050951">
    <property type="entry name" value="Retrovirus_Pol_polyprotein"/>
</dbReference>
<proteinExistence type="predicted"/>
<comment type="caution">
    <text evidence="3">The sequence shown here is derived from an EMBL/GenBank/DDBJ whole genome shotgun (WGS) entry which is preliminary data.</text>
</comment>